<accession>A0ACB7YMP2</accession>
<reference evidence="1 2" key="1">
    <citation type="journal article" date="2021" name="Hortic Res">
        <title>High-quality reference genome and annotation aids understanding of berry development for evergreen blueberry (Vaccinium darrowii).</title>
        <authorList>
            <person name="Yu J."/>
            <person name="Hulse-Kemp A.M."/>
            <person name="Babiker E."/>
            <person name="Staton M."/>
        </authorList>
    </citation>
    <scope>NUCLEOTIDE SEQUENCE [LARGE SCALE GENOMIC DNA]</scope>
    <source>
        <strain evidence="2">cv. NJ 8807/NJ 8810</strain>
        <tissue evidence="1">Young leaf</tissue>
    </source>
</reference>
<proteinExistence type="predicted"/>
<evidence type="ECO:0000313" key="1">
    <source>
        <dbReference type="EMBL" id="KAH7854763.1"/>
    </source>
</evidence>
<evidence type="ECO:0000313" key="2">
    <source>
        <dbReference type="Proteomes" id="UP000828048"/>
    </source>
</evidence>
<protein>
    <submittedName>
        <fullName evidence="1">Uncharacterized protein</fullName>
    </submittedName>
</protein>
<comment type="caution">
    <text evidence="1">The sequence shown here is derived from an EMBL/GenBank/DDBJ whole genome shotgun (WGS) entry which is preliminary data.</text>
</comment>
<gene>
    <name evidence="1" type="ORF">Vadar_017527</name>
</gene>
<organism evidence="1 2">
    <name type="scientific">Vaccinium darrowii</name>
    <dbReference type="NCBI Taxonomy" id="229202"/>
    <lineage>
        <taxon>Eukaryota</taxon>
        <taxon>Viridiplantae</taxon>
        <taxon>Streptophyta</taxon>
        <taxon>Embryophyta</taxon>
        <taxon>Tracheophyta</taxon>
        <taxon>Spermatophyta</taxon>
        <taxon>Magnoliopsida</taxon>
        <taxon>eudicotyledons</taxon>
        <taxon>Gunneridae</taxon>
        <taxon>Pentapetalae</taxon>
        <taxon>asterids</taxon>
        <taxon>Ericales</taxon>
        <taxon>Ericaceae</taxon>
        <taxon>Vaccinioideae</taxon>
        <taxon>Vaccinieae</taxon>
        <taxon>Vaccinium</taxon>
    </lineage>
</organism>
<dbReference type="Proteomes" id="UP000828048">
    <property type="component" value="Chromosome 11"/>
</dbReference>
<sequence>MAHDHGHNEVRAAVVELDVTSNGQTIEVAVEKAWKAFGHIDALINNAGVRDFLLSCGPSTMAHDHDLDGVRAVAIELDVTSNGQTIEVAMLKAWEVFGHIDVLINNAGVRAAWLVSKYVGKCMRDGGRGGSIINISSNAGLHRVQILGAVAYASSKGAIHILTKTMALEMGKWNIRVNAIAAGIFRSEITESLFQKYWLQNVALRTIPLKTWGESDPALTSIIRYLIHDSSDYISGNIFIVDAEYTLPGIPIFSSL</sequence>
<name>A0ACB7YMP2_9ERIC</name>
<keyword evidence="2" id="KW-1185">Reference proteome</keyword>
<dbReference type="EMBL" id="CM037161">
    <property type="protein sequence ID" value="KAH7854763.1"/>
    <property type="molecule type" value="Genomic_DNA"/>
</dbReference>